<accession>A0AA40A217</accession>
<comment type="caution">
    <text evidence="2">The sequence shown here is derived from an EMBL/GenBank/DDBJ whole genome shotgun (WGS) entry which is preliminary data.</text>
</comment>
<dbReference type="PANTHER" id="PTHR43662">
    <property type="match status" value="1"/>
</dbReference>
<evidence type="ECO:0000259" key="1">
    <source>
        <dbReference type="Pfam" id="PF09362"/>
    </source>
</evidence>
<dbReference type="InterPro" id="IPR018535">
    <property type="entry name" value="DUF1996"/>
</dbReference>
<dbReference type="Pfam" id="PF09362">
    <property type="entry name" value="DUF1996"/>
    <property type="match status" value="1"/>
</dbReference>
<gene>
    <name evidence="2" type="ORF">B0H67DRAFT_603039</name>
</gene>
<sequence>MKSMFGITGAFAGIRSAPDSQAFWVLGCAKPVVVERADPIMYPGVPSEHLHTIMGGDAFDLAMDYRKTQTSDCTTCGVTKDLSNYWVPTVYFHAENGSFISVEQVGGINVYYQERMDWTEYCAGKTLQPFPKEFRMIAGDRLRRSFSRTSLDQQAVEFICLLTNGETGLPPYSGFPDRPCPGGLQIRIRFPSCWDGKSVDSPDHRSHVRYPSGIDNGLCPKTHPVRIPALLHLRKPGDQPFVLSQGDPTGFGYHADFLNGWDIELLEKAIRDPTCGNASGGRIDFCETFQPFLQNNRVQNLCPSIPSKVNETAWVWGPASV</sequence>
<feature type="domain" description="DUF1996" evidence="1">
    <location>
        <begin position="38"/>
        <end position="261"/>
    </location>
</feature>
<evidence type="ECO:0000313" key="2">
    <source>
        <dbReference type="EMBL" id="KAK0707875.1"/>
    </source>
</evidence>
<reference evidence="2" key="1">
    <citation type="submission" date="2023-06" db="EMBL/GenBank/DDBJ databases">
        <title>Genome-scale phylogeny and comparative genomics of the fungal order Sordariales.</title>
        <authorList>
            <consortium name="Lawrence Berkeley National Laboratory"/>
            <person name="Hensen N."/>
            <person name="Bonometti L."/>
            <person name="Westerberg I."/>
            <person name="Brannstrom I.O."/>
            <person name="Guillou S."/>
            <person name="Cros-Aarteil S."/>
            <person name="Calhoun S."/>
            <person name="Haridas S."/>
            <person name="Kuo A."/>
            <person name="Mondo S."/>
            <person name="Pangilinan J."/>
            <person name="Riley R."/>
            <person name="Labutti K."/>
            <person name="Andreopoulos B."/>
            <person name="Lipzen A."/>
            <person name="Chen C."/>
            <person name="Yanf M."/>
            <person name="Daum C."/>
            <person name="Ng V."/>
            <person name="Clum A."/>
            <person name="Steindorff A."/>
            <person name="Ohm R."/>
            <person name="Martin F."/>
            <person name="Silar P."/>
            <person name="Natvig D."/>
            <person name="Lalanne C."/>
            <person name="Gautier V."/>
            <person name="Ament-Velasquez S.L."/>
            <person name="Kruys A."/>
            <person name="Hutchinson M.I."/>
            <person name="Powell A.J."/>
            <person name="Barry K."/>
            <person name="Miller A.N."/>
            <person name="Grigoriev I.V."/>
            <person name="Debuchy R."/>
            <person name="Gladieux P."/>
            <person name="Thoren M.H."/>
            <person name="Johannesson H."/>
        </authorList>
    </citation>
    <scope>NUCLEOTIDE SEQUENCE</scope>
    <source>
        <strain evidence="2">SMH4607-1</strain>
    </source>
</reference>
<dbReference type="AlphaFoldDB" id="A0AA40A217"/>
<dbReference type="EMBL" id="JAUKUA010000006">
    <property type="protein sequence ID" value="KAK0707875.1"/>
    <property type="molecule type" value="Genomic_DNA"/>
</dbReference>
<name>A0AA40A217_9PEZI</name>
<proteinExistence type="predicted"/>
<organism evidence="2 3">
    <name type="scientific">Lasiosphaeris hirsuta</name>
    <dbReference type="NCBI Taxonomy" id="260670"/>
    <lineage>
        <taxon>Eukaryota</taxon>
        <taxon>Fungi</taxon>
        <taxon>Dikarya</taxon>
        <taxon>Ascomycota</taxon>
        <taxon>Pezizomycotina</taxon>
        <taxon>Sordariomycetes</taxon>
        <taxon>Sordariomycetidae</taxon>
        <taxon>Sordariales</taxon>
        <taxon>Lasiosphaeriaceae</taxon>
        <taxon>Lasiosphaeris</taxon>
    </lineage>
</organism>
<keyword evidence="3" id="KW-1185">Reference proteome</keyword>
<protein>
    <recommendedName>
        <fullName evidence="1">DUF1996 domain-containing protein</fullName>
    </recommendedName>
</protein>
<dbReference type="PANTHER" id="PTHR43662:SF3">
    <property type="entry name" value="DOMAIN PROTEIN, PUTATIVE (AFU_ORTHOLOGUE AFUA_6G11970)-RELATED"/>
    <property type="match status" value="1"/>
</dbReference>
<evidence type="ECO:0000313" key="3">
    <source>
        <dbReference type="Proteomes" id="UP001172102"/>
    </source>
</evidence>
<dbReference type="Proteomes" id="UP001172102">
    <property type="component" value="Unassembled WGS sequence"/>
</dbReference>